<evidence type="ECO:0000313" key="3">
    <source>
        <dbReference type="Proteomes" id="UP000243797"/>
    </source>
</evidence>
<dbReference type="PANTHER" id="PTHR15496:SF2">
    <property type="entry name" value="GENERAL TRANSCRIPTION FACTOR 3C POLYPEPTIDE 4"/>
    <property type="match status" value="1"/>
</dbReference>
<name>A0A2K1QZZ2_9PEZI</name>
<dbReference type="EMBL" id="NKHZ01000022">
    <property type="protein sequence ID" value="PNS20608.1"/>
    <property type="molecule type" value="Genomic_DNA"/>
</dbReference>
<dbReference type="InterPro" id="IPR036322">
    <property type="entry name" value="WD40_repeat_dom_sf"/>
</dbReference>
<protein>
    <recommendedName>
        <fullName evidence="1">Transcription factor IIIC 90kDa subunit N-terminal domain-containing protein</fullName>
    </recommendedName>
</protein>
<keyword evidence="3" id="KW-1185">Reference proteome</keyword>
<organism evidence="2 3">
    <name type="scientific">Sphaceloma murrayae</name>
    <dbReference type="NCBI Taxonomy" id="2082308"/>
    <lineage>
        <taxon>Eukaryota</taxon>
        <taxon>Fungi</taxon>
        <taxon>Dikarya</taxon>
        <taxon>Ascomycota</taxon>
        <taxon>Pezizomycotina</taxon>
        <taxon>Dothideomycetes</taxon>
        <taxon>Dothideomycetidae</taxon>
        <taxon>Myriangiales</taxon>
        <taxon>Elsinoaceae</taxon>
        <taxon>Sphaceloma</taxon>
    </lineage>
</organism>
<accession>A0A2K1QZZ2</accession>
<proteinExistence type="predicted"/>
<dbReference type="GO" id="GO:0004402">
    <property type="term" value="F:histone acetyltransferase activity"/>
    <property type="evidence" value="ECO:0007669"/>
    <property type="project" value="InterPro"/>
</dbReference>
<dbReference type="OrthoDB" id="6021743at2759"/>
<dbReference type="AlphaFoldDB" id="A0A2K1QZZ2"/>
<sequence length="675" mass="74482">MDEVVLINGWPSSPDCMAWSHDNVIAVGVRDGVVLIAPRSEGRSETGSFWRAANLDAGDFPFDDVPLREPLPWSNFSVGQELSERHVVSLQWSPPGLGSFARSVLAVLSANEVLSLYDCDGRLDVKEFWHRRLVVNHALGADENPEINHFSRPRQHRSEWTERSHRIRSFCWIPPPHAHRCQMPLRARSTFRNFMLAICDDNDMVQVLEVRSPHDVLNPDRDTWEINTLYSFSAAPISSHTGTVSSFLPSSFSQPSSGNVDQLSWSPWSFNVEGNLVSTLVYTYNAVLHAISVEASWQSSRPDHFRIISHDAPEEIDHLRVRGPLRWLPAGAAGDGADDTLVYYSDAGLNRLDIDHERGSAVRRQLLYASDSCWTSVAGLASFTRKDDGKLLCLSPQMLDWNPGVIVTAVDATSPTVHSAPAWAGPLSRTKNAYNKSHHMTGNISTHVHGLASSPFGNTLGLCASFHPREGLEYVIPAHAEGYVVIAQEWEPMNNGNLSLSIGSAADTHGFAAENIATLLHGIKDHPDLPDPDLIEAQFARSLSLTGAPDDVVAAEPLAREDLAGYVHRLRSSLLFSSESVQIRLKHLISIALGRVELPAGPDVRTLKSLVTLTTDLSTLVSDDDELSRQLLHTHRKILSELSSRELGIIDTAEGDKHHHYEKCSVCSAEIPFES</sequence>
<dbReference type="STRING" id="2082308.A0A2K1QZZ2"/>
<dbReference type="Pfam" id="PF12657">
    <property type="entry name" value="TFIIIC_delta"/>
    <property type="match status" value="1"/>
</dbReference>
<gene>
    <name evidence="2" type="ORF">CAC42_335</name>
</gene>
<reference evidence="2 3" key="1">
    <citation type="submission" date="2017-06" db="EMBL/GenBank/DDBJ databases">
        <title>Draft genome sequence of a variant of Elsinoe murrayae.</title>
        <authorList>
            <person name="Cheng Q."/>
        </authorList>
    </citation>
    <scope>NUCLEOTIDE SEQUENCE [LARGE SCALE GENOMIC DNA]</scope>
    <source>
        <strain evidence="2 3">CQ-2017a</strain>
    </source>
</reference>
<comment type="caution">
    <text evidence="2">The sequence shown here is derived from an EMBL/GenBank/DDBJ whole genome shotgun (WGS) entry which is preliminary data.</text>
</comment>
<dbReference type="PANTHER" id="PTHR15496">
    <property type="entry name" value="GENERAL TRANSCRIPTION FACTOR 3C POLYPEPTIDE 4 FAMILY"/>
    <property type="match status" value="1"/>
</dbReference>
<dbReference type="GO" id="GO:0006384">
    <property type="term" value="P:transcription initiation at RNA polymerase III promoter"/>
    <property type="evidence" value="ECO:0007669"/>
    <property type="project" value="InterPro"/>
</dbReference>
<dbReference type="SUPFAM" id="SSF50978">
    <property type="entry name" value="WD40 repeat-like"/>
    <property type="match status" value="1"/>
</dbReference>
<dbReference type="GO" id="GO:0000127">
    <property type="term" value="C:transcription factor TFIIIC complex"/>
    <property type="evidence" value="ECO:0007669"/>
    <property type="project" value="InterPro"/>
</dbReference>
<dbReference type="InterPro" id="IPR024761">
    <property type="entry name" value="TFIIIC_delta_N"/>
</dbReference>
<feature type="domain" description="Transcription factor IIIC 90kDa subunit N-terminal" evidence="1">
    <location>
        <begin position="19"/>
        <end position="486"/>
    </location>
</feature>
<evidence type="ECO:0000259" key="1">
    <source>
        <dbReference type="Pfam" id="PF12657"/>
    </source>
</evidence>
<dbReference type="InterPro" id="IPR044230">
    <property type="entry name" value="GTF3C4"/>
</dbReference>
<dbReference type="InParanoid" id="A0A2K1QZZ2"/>
<dbReference type="Proteomes" id="UP000243797">
    <property type="component" value="Unassembled WGS sequence"/>
</dbReference>
<evidence type="ECO:0000313" key="2">
    <source>
        <dbReference type="EMBL" id="PNS20608.1"/>
    </source>
</evidence>